<gene>
    <name evidence="5" type="ORF">IPOD504_LOCUS12851</name>
</gene>
<organism evidence="5 6">
    <name type="scientific">Iphiclides podalirius</name>
    <name type="common">scarce swallowtail</name>
    <dbReference type="NCBI Taxonomy" id="110791"/>
    <lineage>
        <taxon>Eukaryota</taxon>
        <taxon>Metazoa</taxon>
        <taxon>Ecdysozoa</taxon>
        <taxon>Arthropoda</taxon>
        <taxon>Hexapoda</taxon>
        <taxon>Insecta</taxon>
        <taxon>Pterygota</taxon>
        <taxon>Neoptera</taxon>
        <taxon>Endopterygota</taxon>
        <taxon>Lepidoptera</taxon>
        <taxon>Glossata</taxon>
        <taxon>Ditrysia</taxon>
        <taxon>Papilionoidea</taxon>
        <taxon>Papilionidae</taxon>
        <taxon>Papilioninae</taxon>
        <taxon>Iphiclides</taxon>
    </lineage>
</organism>
<feature type="domain" description="C2H2-type" evidence="3">
    <location>
        <begin position="137"/>
        <end position="166"/>
    </location>
</feature>
<evidence type="ECO:0000259" key="3">
    <source>
        <dbReference type="PROSITE" id="PS50157"/>
    </source>
</evidence>
<evidence type="ECO:0000256" key="1">
    <source>
        <dbReference type="PROSITE-ProRule" id="PRU00042"/>
    </source>
</evidence>
<keyword evidence="1" id="KW-0863">Zinc-finger</keyword>
<sequence>MAESISELNMDTSVFCRGCLMEYGAMKNMVEHGLLEDFYKFGDIEASDQNRLSELLCASCEDTLLECRRFRAQCQQSDSILKSNATLNKSATQNSGHGVTGESIGVEKQENSVSTMLYDKRLVVTITAPDTSAKIALPCPFRCAETFAKKPELLTHMLRKHDAPKDFAVELEYCCPVANCSYHPDTGGKRFSGRKFLNQHLSKVHGAEARTCEHCQLRFPTGGAFTRHLDTCNITYECNVCDRQFKTNERLLVHLMRRHPLLHQRYKMERRAERRSKRAGARTELDYICDSPKRTSATQTLALEGIRNDVALPSWPEEAKTDEISTQTALELRSQGSDEDSYFQEAVPLADIQTQTFPVEFGLARSNKETITSQTQSPDLSIKETQTCCCMYESPKFGARLFDSVSSSPVLSLTSTETQTAGFGTKIDALLGFSSAETQTSFEELLDEDPL</sequence>
<evidence type="ECO:0000256" key="2">
    <source>
        <dbReference type="PROSITE-ProRule" id="PRU01263"/>
    </source>
</evidence>
<dbReference type="PROSITE" id="PS00028">
    <property type="entry name" value="ZINC_FINGER_C2H2_1"/>
    <property type="match status" value="2"/>
</dbReference>
<dbReference type="PROSITE" id="PS50157">
    <property type="entry name" value="ZINC_FINGER_C2H2_2"/>
    <property type="match status" value="2"/>
</dbReference>
<dbReference type="PROSITE" id="PS51915">
    <property type="entry name" value="ZAD"/>
    <property type="match status" value="1"/>
</dbReference>
<feature type="domain" description="C2H2-type" evidence="3">
    <location>
        <begin position="236"/>
        <end position="268"/>
    </location>
</feature>
<evidence type="ECO:0000313" key="6">
    <source>
        <dbReference type="Proteomes" id="UP000837857"/>
    </source>
</evidence>
<keyword evidence="6" id="KW-1185">Reference proteome</keyword>
<feature type="binding site" evidence="2">
    <location>
        <position position="16"/>
    </location>
    <ligand>
        <name>Zn(2+)</name>
        <dbReference type="ChEBI" id="CHEBI:29105"/>
    </ligand>
</feature>
<feature type="binding site" evidence="2">
    <location>
        <position position="19"/>
    </location>
    <ligand>
        <name>Zn(2+)</name>
        <dbReference type="ChEBI" id="CHEBI:29105"/>
    </ligand>
</feature>
<dbReference type="InterPro" id="IPR013087">
    <property type="entry name" value="Znf_C2H2_type"/>
</dbReference>
<name>A0ABN8ITH5_9NEOP</name>
<protein>
    <recommendedName>
        <fullName evidence="7">C2H2-type domain-containing protein</fullName>
    </recommendedName>
</protein>
<dbReference type="InterPro" id="IPR036236">
    <property type="entry name" value="Znf_C2H2_sf"/>
</dbReference>
<dbReference type="Proteomes" id="UP000837857">
    <property type="component" value="Chromosome 30"/>
</dbReference>
<evidence type="ECO:0008006" key="7">
    <source>
        <dbReference type="Google" id="ProtNLM"/>
    </source>
</evidence>
<keyword evidence="2" id="KW-0862">Zinc</keyword>
<dbReference type="SMART" id="SM00355">
    <property type="entry name" value="ZnF_C2H2"/>
    <property type="match status" value="4"/>
</dbReference>
<feature type="binding site" evidence="2">
    <location>
        <position position="57"/>
    </location>
    <ligand>
        <name>Zn(2+)</name>
        <dbReference type="ChEBI" id="CHEBI:29105"/>
    </ligand>
</feature>
<dbReference type="SUPFAM" id="SSF57716">
    <property type="entry name" value="Glucocorticoid receptor-like (DNA-binding domain)"/>
    <property type="match status" value="1"/>
</dbReference>
<feature type="domain" description="ZAD" evidence="4">
    <location>
        <begin position="14"/>
        <end position="84"/>
    </location>
</feature>
<dbReference type="EMBL" id="OW152842">
    <property type="protein sequence ID" value="CAH2064677.1"/>
    <property type="molecule type" value="Genomic_DNA"/>
</dbReference>
<dbReference type="InterPro" id="IPR012934">
    <property type="entry name" value="Znf_AD"/>
</dbReference>
<feature type="binding site" evidence="2">
    <location>
        <position position="60"/>
    </location>
    <ligand>
        <name>Zn(2+)</name>
        <dbReference type="ChEBI" id="CHEBI:29105"/>
    </ligand>
</feature>
<keyword evidence="2" id="KW-0479">Metal-binding</keyword>
<reference evidence="5" key="1">
    <citation type="submission" date="2022-03" db="EMBL/GenBank/DDBJ databases">
        <authorList>
            <person name="Martin H S."/>
        </authorList>
    </citation>
    <scope>NUCLEOTIDE SEQUENCE</scope>
</reference>
<evidence type="ECO:0000313" key="5">
    <source>
        <dbReference type="EMBL" id="CAH2064677.1"/>
    </source>
</evidence>
<dbReference type="Gene3D" id="3.30.160.60">
    <property type="entry name" value="Classic Zinc Finger"/>
    <property type="match status" value="2"/>
</dbReference>
<proteinExistence type="predicted"/>
<dbReference type="SMART" id="SM00868">
    <property type="entry name" value="zf-AD"/>
    <property type="match status" value="1"/>
</dbReference>
<dbReference type="Pfam" id="PF00096">
    <property type="entry name" value="zf-C2H2"/>
    <property type="match status" value="1"/>
</dbReference>
<dbReference type="InterPro" id="IPR055303">
    <property type="entry name" value="ATMIN"/>
</dbReference>
<evidence type="ECO:0000259" key="4">
    <source>
        <dbReference type="PROSITE" id="PS51915"/>
    </source>
</evidence>
<feature type="non-terminal residue" evidence="5">
    <location>
        <position position="451"/>
    </location>
</feature>
<dbReference type="SUPFAM" id="SSF57667">
    <property type="entry name" value="beta-beta-alpha zinc fingers"/>
    <property type="match status" value="1"/>
</dbReference>
<dbReference type="PANTHER" id="PTHR46664:SF1">
    <property type="entry name" value="ATM INTERACTOR"/>
    <property type="match status" value="1"/>
</dbReference>
<accession>A0ABN8ITH5</accession>
<dbReference type="PANTHER" id="PTHR46664">
    <property type="entry name" value="ATM INTERACTOR"/>
    <property type="match status" value="1"/>
</dbReference>